<evidence type="ECO:0000259" key="13">
    <source>
        <dbReference type="PROSITE" id="PS50929"/>
    </source>
</evidence>
<dbReference type="PANTHER" id="PTHR43394:SF1">
    <property type="entry name" value="ATP-BINDING CASSETTE SUB-FAMILY B MEMBER 10, MITOCHONDRIAL"/>
    <property type="match status" value="1"/>
</dbReference>
<evidence type="ECO:0000256" key="7">
    <source>
        <dbReference type="ARBA" id="ARBA00022967"/>
    </source>
</evidence>
<evidence type="ECO:0000313" key="15">
    <source>
        <dbReference type="Proteomes" id="UP000294796"/>
    </source>
</evidence>
<feature type="transmembrane region" description="Helical" evidence="11">
    <location>
        <begin position="29"/>
        <end position="52"/>
    </location>
</feature>
<evidence type="ECO:0000313" key="14">
    <source>
        <dbReference type="EMBL" id="TDK19967.1"/>
    </source>
</evidence>
<keyword evidence="9" id="KW-0445">Lipid transport</keyword>
<protein>
    <submittedName>
        <fullName evidence="14">Lipid A export permease/ATP-binding protein MsbA</fullName>
    </submittedName>
</protein>
<dbReference type="SUPFAM" id="SSF90123">
    <property type="entry name" value="ABC transporter transmembrane region"/>
    <property type="match status" value="1"/>
</dbReference>
<dbReference type="GO" id="GO:0016887">
    <property type="term" value="F:ATP hydrolysis activity"/>
    <property type="evidence" value="ECO:0007669"/>
    <property type="project" value="InterPro"/>
</dbReference>
<gene>
    <name evidence="14" type="primary">msbA</name>
    <name evidence="14" type="ORF">E2F46_16505</name>
</gene>
<feature type="transmembrane region" description="Helical" evidence="11">
    <location>
        <begin position="153"/>
        <end position="170"/>
    </location>
</feature>
<keyword evidence="15" id="KW-1185">Reference proteome</keyword>
<dbReference type="EMBL" id="SMTF01000021">
    <property type="protein sequence ID" value="TDK19967.1"/>
    <property type="molecule type" value="Genomic_DNA"/>
</dbReference>
<feature type="transmembrane region" description="Helical" evidence="11">
    <location>
        <begin position="72"/>
        <end position="91"/>
    </location>
</feature>
<keyword evidence="7" id="KW-1278">Translocase</keyword>
<comment type="subcellular location">
    <subcellularLocation>
        <location evidence="1">Cell membrane</location>
        <topology evidence="1">Multi-pass membrane protein</topology>
    </subcellularLocation>
</comment>
<dbReference type="Pfam" id="PF00664">
    <property type="entry name" value="ABC_membrane"/>
    <property type="match status" value="1"/>
</dbReference>
<dbReference type="GO" id="GO:0005886">
    <property type="term" value="C:plasma membrane"/>
    <property type="evidence" value="ECO:0007669"/>
    <property type="project" value="UniProtKB-SubCell"/>
</dbReference>
<dbReference type="InterPro" id="IPR036640">
    <property type="entry name" value="ABC1_TM_sf"/>
</dbReference>
<evidence type="ECO:0000256" key="5">
    <source>
        <dbReference type="ARBA" id="ARBA00022741"/>
    </source>
</evidence>
<dbReference type="GO" id="GO:0015421">
    <property type="term" value="F:ABC-type oligopeptide transporter activity"/>
    <property type="evidence" value="ECO:0007669"/>
    <property type="project" value="TreeGrafter"/>
</dbReference>
<keyword evidence="6 14" id="KW-0067">ATP-binding</keyword>
<keyword evidence="4 11" id="KW-0812">Transmembrane</keyword>
<dbReference type="FunFam" id="3.40.50.300:FF:000140">
    <property type="entry name" value="Lipid A export ATP-binding/permease protein MsbA"/>
    <property type="match status" value="1"/>
</dbReference>
<evidence type="ECO:0000256" key="10">
    <source>
        <dbReference type="ARBA" id="ARBA00023136"/>
    </source>
</evidence>
<feature type="transmembrane region" description="Helical" evidence="11">
    <location>
        <begin position="256"/>
        <end position="278"/>
    </location>
</feature>
<evidence type="ECO:0000259" key="12">
    <source>
        <dbReference type="PROSITE" id="PS50893"/>
    </source>
</evidence>
<dbReference type="SMART" id="SM00382">
    <property type="entry name" value="AAA"/>
    <property type="match status" value="1"/>
</dbReference>
<feature type="transmembrane region" description="Helical" evidence="11">
    <location>
        <begin position="176"/>
        <end position="193"/>
    </location>
</feature>
<dbReference type="GO" id="GO:0034040">
    <property type="term" value="F:ATPase-coupled lipid transmembrane transporter activity"/>
    <property type="evidence" value="ECO:0007669"/>
    <property type="project" value="InterPro"/>
</dbReference>
<dbReference type="PROSITE" id="PS50893">
    <property type="entry name" value="ABC_TRANSPORTER_2"/>
    <property type="match status" value="1"/>
</dbReference>
<dbReference type="InterPro" id="IPR003593">
    <property type="entry name" value="AAA+_ATPase"/>
</dbReference>
<feature type="domain" description="ABC transmembrane type-1" evidence="13">
    <location>
        <begin position="35"/>
        <end position="317"/>
    </location>
</feature>
<comment type="caution">
    <text evidence="14">The sequence shown here is derived from an EMBL/GenBank/DDBJ whole genome shotgun (WGS) entry which is preliminary data.</text>
</comment>
<dbReference type="Gene3D" id="1.20.1560.10">
    <property type="entry name" value="ABC transporter type 1, transmembrane domain"/>
    <property type="match status" value="1"/>
</dbReference>
<evidence type="ECO:0000256" key="3">
    <source>
        <dbReference type="ARBA" id="ARBA00022475"/>
    </source>
</evidence>
<keyword evidence="5" id="KW-0547">Nucleotide-binding</keyword>
<dbReference type="Pfam" id="PF00005">
    <property type="entry name" value="ABC_tran"/>
    <property type="match status" value="1"/>
</dbReference>
<evidence type="ECO:0000256" key="8">
    <source>
        <dbReference type="ARBA" id="ARBA00022989"/>
    </source>
</evidence>
<keyword evidence="10 11" id="KW-0472">Membrane</keyword>
<evidence type="ECO:0000256" key="6">
    <source>
        <dbReference type="ARBA" id="ARBA00022840"/>
    </source>
</evidence>
<dbReference type="GO" id="GO:0005524">
    <property type="term" value="F:ATP binding"/>
    <property type="evidence" value="ECO:0007669"/>
    <property type="project" value="UniProtKB-KW"/>
</dbReference>
<keyword evidence="3" id="KW-1003">Cell membrane</keyword>
<sequence length="591" mass="64420">MTEARKQDVRIGEAGAWPIYRRLLGHAMAYWPFLALAMVAMVVEAVAGVAFAKLMEPLTNDGFVDPQPGMAVVLPLAIVGIFVVRGIATFVTDYGMARTGRSVVRDLRELVLGKYLRLPSARFDEEAVPVMVSRLNFDTEQVTQASSDALKTLVTDGLTIIGLFGLMLYTSIKVTLAMVLIAPLIGVLVWYVGRRYRRISHGIQDGMGDLASSAEQSLAAQQDVKVYGAQAFESHRYATFANRILRLNMKVETTRAVASALVQILAALALAAIVWVAIRESLAGQLNPGQFMLLMTSMMGIVPSLRRITNVQSVIGRGVAAAERLFAVLDAEEERDTGTTVLARSRGELVFDKVSLRYGEDDQHIALQDISFTARPGTVTAIVGRSGSGKTSLVRLVPRFYEPTSGRISLDGKPLDDYRLADLRRQIALVGQRVMLFDDSIAANIAYASDADPDTLRAAAEAANAWEFIERLPLGIATPVGENGALLSGGQRQRLAIARAILRDAPVLILDEATAALDTESERLVQDALTRLMPDRTTLVIAHRLSTIEHADQVLVLDHGRLVEQGTHAELLRQDGLYAHLHGMQFREQGA</sequence>
<dbReference type="SUPFAM" id="SSF52540">
    <property type="entry name" value="P-loop containing nucleoside triphosphate hydrolases"/>
    <property type="match status" value="1"/>
</dbReference>
<dbReference type="Gene3D" id="3.40.50.300">
    <property type="entry name" value="P-loop containing nucleotide triphosphate hydrolases"/>
    <property type="match status" value="1"/>
</dbReference>
<dbReference type="InterPro" id="IPR011527">
    <property type="entry name" value="ABC1_TM_dom"/>
</dbReference>
<dbReference type="InterPro" id="IPR017871">
    <property type="entry name" value="ABC_transporter-like_CS"/>
</dbReference>
<evidence type="ECO:0000256" key="11">
    <source>
        <dbReference type="SAM" id="Phobius"/>
    </source>
</evidence>
<evidence type="ECO:0000256" key="2">
    <source>
        <dbReference type="ARBA" id="ARBA00022448"/>
    </source>
</evidence>
<dbReference type="InterPro" id="IPR027417">
    <property type="entry name" value="P-loop_NTPase"/>
</dbReference>
<dbReference type="NCBIfam" id="TIGR02203">
    <property type="entry name" value="MsbA_lipidA"/>
    <property type="match status" value="1"/>
</dbReference>
<evidence type="ECO:0000256" key="9">
    <source>
        <dbReference type="ARBA" id="ARBA00023055"/>
    </source>
</evidence>
<evidence type="ECO:0000256" key="4">
    <source>
        <dbReference type="ARBA" id="ARBA00022692"/>
    </source>
</evidence>
<dbReference type="Proteomes" id="UP000294796">
    <property type="component" value="Unassembled WGS sequence"/>
</dbReference>
<dbReference type="OrthoDB" id="9806127at2"/>
<feature type="domain" description="ABC transporter" evidence="12">
    <location>
        <begin position="349"/>
        <end position="584"/>
    </location>
</feature>
<dbReference type="CDD" id="cd18552">
    <property type="entry name" value="ABC_6TM_MsbA_like"/>
    <property type="match status" value="1"/>
</dbReference>
<name>A0A4R5TIG0_9GAMM</name>
<reference evidence="14 15" key="1">
    <citation type="submission" date="2019-03" db="EMBL/GenBank/DDBJ databases">
        <title>Luteimonas zhaokaii sp.nov., isolated from the rectal contents of Plateau pika in Yushu, Qinghai Province, China.</title>
        <authorList>
            <person name="Zhang G."/>
        </authorList>
    </citation>
    <scope>NUCLEOTIDE SEQUENCE [LARGE SCALE GENOMIC DNA]</scope>
    <source>
        <strain evidence="14 15">B9</strain>
    </source>
</reference>
<keyword evidence="8 11" id="KW-1133">Transmembrane helix</keyword>
<keyword evidence="2" id="KW-0813">Transport</keyword>
<dbReference type="InterPro" id="IPR011917">
    <property type="entry name" value="ABC_transpr_lipidA"/>
</dbReference>
<dbReference type="PANTHER" id="PTHR43394">
    <property type="entry name" value="ATP-DEPENDENT PERMEASE MDL1, MITOCHONDRIAL"/>
    <property type="match status" value="1"/>
</dbReference>
<organism evidence="14 15">
    <name type="scientific">Luteimonas aestuarii</name>
    <dbReference type="NCBI Taxonomy" id="453837"/>
    <lineage>
        <taxon>Bacteria</taxon>
        <taxon>Pseudomonadati</taxon>
        <taxon>Pseudomonadota</taxon>
        <taxon>Gammaproteobacteria</taxon>
        <taxon>Lysobacterales</taxon>
        <taxon>Lysobacteraceae</taxon>
        <taxon>Luteimonas</taxon>
    </lineage>
</organism>
<dbReference type="RefSeq" id="WP_133323683.1">
    <property type="nucleotide sequence ID" value="NZ_SMTF01000021.1"/>
</dbReference>
<dbReference type="AlphaFoldDB" id="A0A4R5TIG0"/>
<proteinExistence type="predicted"/>
<accession>A0A4R5TIG0</accession>
<dbReference type="PROSITE" id="PS50929">
    <property type="entry name" value="ABC_TM1F"/>
    <property type="match status" value="1"/>
</dbReference>
<dbReference type="InterPro" id="IPR039421">
    <property type="entry name" value="Type_1_exporter"/>
</dbReference>
<dbReference type="InterPro" id="IPR003439">
    <property type="entry name" value="ABC_transporter-like_ATP-bd"/>
</dbReference>
<evidence type="ECO:0000256" key="1">
    <source>
        <dbReference type="ARBA" id="ARBA00004651"/>
    </source>
</evidence>
<dbReference type="PROSITE" id="PS00211">
    <property type="entry name" value="ABC_TRANSPORTER_1"/>
    <property type="match status" value="1"/>
</dbReference>